<keyword evidence="4" id="KW-1185">Reference proteome</keyword>
<name>A0A9W6SP75_9ACTN</name>
<comment type="caution">
    <text evidence="3">The sequence shown here is derived from an EMBL/GenBank/DDBJ whole genome shotgun (WGS) entry which is preliminary data.</text>
</comment>
<evidence type="ECO:0000313" key="4">
    <source>
        <dbReference type="Proteomes" id="UP001165079"/>
    </source>
</evidence>
<accession>A0A9W6SP75</accession>
<organism evidence="3 4">
    <name type="scientific">Actinorhabdospora filicis</name>
    <dbReference type="NCBI Taxonomy" id="1785913"/>
    <lineage>
        <taxon>Bacteria</taxon>
        <taxon>Bacillati</taxon>
        <taxon>Actinomycetota</taxon>
        <taxon>Actinomycetes</taxon>
        <taxon>Micromonosporales</taxon>
        <taxon>Micromonosporaceae</taxon>
        <taxon>Actinorhabdospora</taxon>
    </lineage>
</organism>
<evidence type="ECO:0000256" key="1">
    <source>
        <dbReference type="SAM" id="MobiDB-lite"/>
    </source>
</evidence>
<feature type="transmembrane region" description="Helical" evidence="2">
    <location>
        <begin position="52"/>
        <end position="73"/>
    </location>
</feature>
<dbReference type="Proteomes" id="UP001165079">
    <property type="component" value="Unassembled WGS sequence"/>
</dbReference>
<feature type="region of interest" description="Disordered" evidence="1">
    <location>
        <begin position="1"/>
        <end position="45"/>
    </location>
</feature>
<reference evidence="3" key="1">
    <citation type="submission" date="2023-03" db="EMBL/GenBank/DDBJ databases">
        <title>Actinorhabdospora filicis NBRC 111898.</title>
        <authorList>
            <person name="Ichikawa N."/>
            <person name="Sato H."/>
            <person name="Tonouchi N."/>
        </authorList>
    </citation>
    <scope>NUCLEOTIDE SEQUENCE</scope>
    <source>
        <strain evidence="3">NBRC 111898</strain>
    </source>
</reference>
<evidence type="ECO:0000256" key="2">
    <source>
        <dbReference type="SAM" id="Phobius"/>
    </source>
</evidence>
<proteinExistence type="predicted"/>
<evidence type="ECO:0000313" key="3">
    <source>
        <dbReference type="EMBL" id="GLZ79588.1"/>
    </source>
</evidence>
<sequence length="287" mass="30504">MNSEIFTHSSERGEAQMTMKRSRDPLMSRRVRSAKGRQDPSAVRRKGIRSRWAMAVLAGLTIAGVATALLIGADDDAGAQGDDGPRAVTSEEADRLALTRFRNYEAGGRAVTITVPNTGGELTVTASVDFRAKSGYGTVQGNGRNTSSDGLIQWTLTTVRFHPEIDSAGPPPASGWSSRPLQTSGSALDTALSIVLGLGSDRPENALLLAQNGATWISRDELSGHRTDVMTGPNAHGTNDTSGTVRYWIADDGTMFRVQVAVASEPKPVLIDFDTHSYVPVQPVPSG</sequence>
<keyword evidence="2" id="KW-0812">Transmembrane</keyword>
<keyword evidence="2" id="KW-0472">Membrane</keyword>
<evidence type="ECO:0008006" key="5">
    <source>
        <dbReference type="Google" id="ProtNLM"/>
    </source>
</evidence>
<protein>
    <recommendedName>
        <fullName evidence="5">LppX_LprAFG lipoprotein</fullName>
    </recommendedName>
</protein>
<gene>
    <name evidence="3" type="ORF">Afil01_43950</name>
</gene>
<dbReference type="EMBL" id="BSTX01000003">
    <property type="protein sequence ID" value="GLZ79588.1"/>
    <property type="molecule type" value="Genomic_DNA"/>
</dbReference>
<dbReference type="AlphaFoldDB" id="A0A9W6SP75"/>
<keyword evidence="2" id="KW-1133">Transmembrane helix</keyword>